<protein>
    <submittedName>
        <fullName evidence="2">Uncharacterized protein</fullName>
    </submittedName>
</protein>
<gene>
    <name evidence="2" type="ORF">g.37910</name>
</gene>
<feature type="region of interest" description="Disordered" evidence="1">
    <location>
        <begin position="261"/>
        <end position="297"/>
    </location>
</feature>
<feature type="region of interest" description="Disordered" evidence="1">
    <location>
        <begin position="374"/>
        <end position="417"/>
    </location>
</feature>
<feature type="region of interest" description="Disordered" evidence="1">
    <location>
        <begin position="210"/>
        <end position="238"/>
    </location>
</feature>
<accession>A0A0C9QW96</accession>
<feature type="compositionally biased region" description="Polar residues" evidence="1">
    <location>
        <begin position="273"/>
        <end position="290"/>
    </location>
</feature>
<name>A0A0C9QW96_9HYME</name>
<organism evidence="2">
    <name type="scientific">Fopius arisanus</name>
    <dbReference type="NCBI Taxonomy" id="64838"/>
    <lineage>
        <taxon>Eukaryota</taxon>
        <taxon>Metazoa</taxon>
        <taxon>Ecdysozoa</taxon>
        <taxon>Arthropoda</taxon>
        <taxon>Hexapoda</taxon>
        <taxon>Insecta</taxon>
        <taxon>Pterygota</taxon>
        <taxon>Neoptera</taxon>
        <taxon>Endopterygota</taxon>
        <taxon>Hymenoptera</taxon>
        <taxon>Apocrita</taxon>
        <taxon>Ichneumonoidea</taxon>
        <taxon>Braconidae</taxon>
        <taxon>Opiinae</taxon>
        <taxon>Fopius</taxon>
    </lineage>
</organism>
<proteinExistence type="predicted"/>
<feature type="compositionally biased region" description="Low complexity" evidence="1">
    <location>
        <begin position="124"/>
        <end position="135"/>
    </location>
</feature>
<dbReference type="AlphaFoldDB" id="A0A0C9QW96"/>
<feature type="compositionally biased region" description="Basic residues" evidence="1">
    <location>
        <begin position="54"/>
        <end position="65"/>
    </location>
</feature>
<feature type="compositionally biased region" description="Basic residues" evidence="1">
    <location>
        <begin position="96"/>
        <end position="107"/>
    </location>
</feature>
<reference evidence="2" key="1">
    <citation type="submission" date="2015-01" db="EMBL/GenBank/DDBJ databases">
        <title>Transcriptome Assembly of Fopius arisanus.</title>
        <authorList>
            <person name="Geib S."/>
        </authorList>
    </citation>
    <scope>NUCLEOTIDE SEQUENCE</scope>
</reference>
<feature type="compositionally biased region" description="Basic and acidic residues" evidence="1">
    <location>
        <begin position="44"/>
        <end position="53"/>
    </location>
</feature>
<evidence type="ECO:0000256" key="1">
    <source>
        <dbReference type="SAM" id="MobiDB-lite"/>
    </source>
</evidence>
<evidence type="ECO:0000313" key="2">
    <source>
        <dbReference type="EMBL" id="JAG74714.1"/>
    </source>
</evidence>
<sequence>MFSNRELRVILKDHRKFGSSPFVSAPNKIEVHQLQKLHSPLSKFSEESKEPKPKKLKNPLFKMRKKTPEPVTSKRQTRASRGTKPPPITLDDPEPRKRKKGKPKRPPNMKIKSENALRIKKKILNNLTTSEENNNVEPSKKRPKRNSIIVIDPEDPEIVEIKEENTTVEKSTVNSPDMMINSTCSNTQLNDSSFNVSVSGMKSAVVPKTVNNSTQSRNNEQEKNISTTPTREYHSNHVDVQDTIKELIDIFKVYKSGGVYNKKTDPQLPEGEGSSQMLVKNSSESIQTGGDTDDPREKKMKCLNEIISDVFDLKLPEIEERNYVLLKQVLEEYKREKKSKFAKSEAQKKKYEKAVSRNLQGIKLILKKMNRRQKMVDKGTQTSGEPLEELKDPEVDPVPDANPTEEGTVVANTEPPEEIQQASDVPAGDLAGMIILDSVDSSNDHQGSVFQRLGYRTEESSGAVAKEVHSLVENPENPSPCPLSLVELQREMIERHHKGCNIVMTGFRSSWKRLEDDINEFIWRIMGVNAEVNKVLVVGNTLVVTVGSHIIKKQILRNRWYARLTQVRIVSDYTGREKKVQQFLEAEEKLRNKAGGKVKAAYGKIRIDGVWWHWDELEGRLTRSPFRPDLGALDKVFAMD</sequence>
<dbReference type="EMBL" id="GBYB01004947">
    <property type="protein sequence ID" value="JAG74714.1"/>
    <property type="molecule type" value="Transcribed_RNA"/>
</dbReference>
<feature type="compositionally biased region" description="Polar residues" evidence="1">
    <location>
        <begin position="210"/>
        <end position="230"/>
    </location>
</feature>
<feature type="region of interest" description="Disordered" evidence="1">
    <location>
        <begin position="40"/>
        <end position="146"/>
    </location>
</feature>